<protein>
    <submittedName>
        <fullName evidence="6">Secreted protein</fullName>
    </submittedName>
</protein>
<feature type="compositionally biased region" description="Polar residues" evidence="1">
    <location>
        <begin position="241"/>
        <end position="254"/>
    </location>
</feature>
<keyword evidence="5" id="KW-1185">Reference proteome</keyword>
<dbReference type="OrthoDB" id="5850325at2759"/>
<keyword evidence="2" id="KW-0812">Transmembrane</keyword>
<evidence type="ECO:0000256" key="2">
    <source>
        <dbReference type="SAM" id="Phobius"/>
    </source>
</evidence>
<feature type="compositionally biased region" description="Basic and acidic residues" evidence="1">
    <location>
        <begin position="269"/>
        <end position="281"/>
    </location>
</feature>
<feature type="chain" id="PRO_5043120946" evidence="3">
    <location>
        <begin position="21"/>
        <end position="340"/>
    </location>
</feature>
<evidence type="ECO:0000313" key="4">
    <source>
        <dbReference type="EMBL" id="VDK42064.1"/>
    </source>
</evidence>
<dbReference type="AlphaFoldDB" id="A0A0M3JR66"/>
<dbReference type="WBParaSite" id="ASIM_0001020301-mRNA-1">
    <property type="protein sequence ID" value="ASIM_0001020301-mRNA-1"/>
    <property type="gene ID" value="ASIM_0001020301"/>
</dbReference>
<evidence type="ECO:0000256" key="1">
    <source>
        <dbReference type="SAM" id="MobiDB-lite"/>
    </source>
</evidence>
<feature type="compositionally biased region" description="Low complexity" evidence="1">
    <location>
        <begin position="283"/>
        <end position="296"/>
    </location>
</feature>
<feature type="compositionally biased region" description="Basic and acidic residues" evidence="1">
    <location>
        <begin position="328"/>
        <end position="340"/>
    </location>
</feature>
<accession>A0A0M3JR66</accession>
<gene>
    <name evidence="4" type="ORF">ASIM_LOCUS9934</name>
</gene>
<keyword evidence="3" id="KW-0732">Signal</keyword>
<sequence length="340" mass="38073">MKLEVVLFIALVIDASFVHADDSTQQPTNEKKLGTTELENDSVERSIMKILFSRRPIPHIALTLSEQLLTAQLETGIADKEDESPSPPKVKNLFNGKESFTFTIFDQKIQIPLPKITWTWEGLGTGSDQIMKKLRKDPSIRTYAVIAANIIGLVIFYFVLFVANIYLHLKHRRAIAAAINDKPLLKRSRSNRFTATLQNASRTQRHTSMIKLDSDALGSSHPGDIRLEQDSLVSEVFDSTPVPNSSGSAPQHSSGHQRDIVADVHHETNEPIDRSHIERPRTSSNQSDNDENNANNTILSDALQQHPNESSRSMAYHNTSSSLNEPVLPRDYEHGRTEPI</sequence>
<name>A0A0M3JR66_ANISI</name>
<dbReference type="EMBL" id="UYRR01030977">
    <property type="protein sequence ID" value="VDK42064.1"/>
    <property type="molecule type" value="Genomic_DNA"/>
</dbReference>
<evidence type="ECO:0000256" key="3">
    <source>
        <dbReference type="SAM" id="SignalP"/>
    </source>
</evidence>
<dbReference type="Proteomes" id="UP000267096">
    <property type="component" value="Unassembled WGS sequence"/>
</dbReference>
<keyword evidence="2" id="KW-1133">Transmembrane helix</keyword>
<reference evidence="4 5" key="2">
    <citation type="submission" date="2018-11" db="EMBL/GenBank/DDBJ databases">
        <authorList>
            <consortium name="Pathogen Informatics"/>
        </authorList>
    </citation>
    <scope>NUCLEOTIDE SEQUENCE [LARGE SCALE GENOMIC DNA]</scope>
</reference>
<evidence type="ECO:0000313" key="6">
    <source>
        <dbReference type="WBParaSite" id="ASIM_0001020301-mRNA-1"/>
    </source>
</evidence>
<feature type="region of interest" description="Disordered" evidence="1">
    <location>
        <begin position="269"/>
        <end position="340"/>
    </location>
</feature>
<feature type="region of interest" description="Disordered" evidence="1">
    <location>
        <begin position="237"/>
        <end position="257"/>
    </location>
</feature>
<reference evidence="6" key="1">
    <citation type="submission" date="2017-02" db="UniProtKB">
        <authorList>
            <consortium name="WormBaseParasite"/>
        </authorList>
    </citation>
    <scope>IDENTIFICATION</scope>
</reference>
<proteinExistence type="predicted"/>
<feature type="compositionally biased region" description="Polar residues" evidence="1">
    <location>
        <begin position="297"/>
        <end position="324"/>
    </location>
</feature>
<feature type="transmembrane region" description="Helical" evidence="2">
    <location>
        <begin position="143"/>
        <end position="167"/>
    </location>
</feature>
<evidence type="ECO:0000313" key="5">
    <source>
        <dbReference type="Proteomes" id="UP000267096"/>
    </source>
</evidence>
<feature type="signal peptide" evidence="3">
    <location>
        <begin position="1"/>
        <end position="20"/>
    </location>
</feature>
<organism evidence="6">
    <name type="scientific">Anisakis simplex</name>
    <name type="common">Herring worm</name>
    <dbReference type="NCBI Taxonomy" id="6269"/>
    <lineage>
        <taxon>Eukaryota</taxon>
        <taxon>Metazoa</taxon>
        <taxon>Ecdysozoa</taxon>
        <taxon>Nematoda</taxon>
        <taxon>Chromadorea</taxon>
        <taxon>Rhabditida</taxon>
        <taxon>Spirurina</taxon>
        <taxon>Ascaridomorpha</taxon>
        <taxon>Ascaridoidea</taxon>
        <taxon>Anisakidae</taxon>
        <taxon>Anisakis</taxon>
        <taxon>Anisakis simplex complex</taxon>
    </lineage>
</organism>
<keyword evidence="2" id="KW-0472">Membrane</keyword>